<evidence type="ECO:0000313" key="1">
    <source>
        <dbReference type="EMBL" id="KAJ6646635.1"/>
    </source>
</evidence>
<comment type="caution">
    <text evidence="1">The sequence shown here is derived from an EMBL/GenBank/DDBJ whole genome shotgun (WGS) entry which is preliminary data.</text>
</comment>
<reference evidence="1" key="1">
    <citation type="submission" date="2022-07" db="EMBL/GenBank/DDBJ databases">
        <authorList>
            <person name="Trinca V."/>
            <person name="Uliana J.V.C."/>
            <person name="Torres T.T."/>
            <person name="Ward R.J."/>
            <person name="Monesi N."/>
        </authorList>
    </citation>
    <scope>NUCLEOTIDE SEQUENCE</scope>
    <source>
        <strain evidence="1">HSMRA1968</strain>
        <tissue evidence="1">Whole embryos</tissue>
    </source>
</reference>
<protein>
    <submittedName>
        <fullName evidence="1">Uncharacterized protein</fullName>
    </submittedName>
</protein>
<sequence>MRDCVESTQHLRDTPTIYIIKYFALPADMQIALFYREKLFGLDMLKHMKHDLNDIPFKIYDQADIQHLYDLHLLILIDWCYMKKIINDQLSKFLIQLLNNKTSTVNHDTRSINHHRSNKQILVKISQRDKKTIHNTTHNF</sequence>
<evidence type="ECO:0000313" key="2">
    <source>
        <dbReference type="Proteomes" id="UP001151699"/>
    </source>
</evidence>
<gene>
    <name evidence="1" type="ORF">Bhyg_01848</name>
</gene>
<keyword evidence="2" id="KW-1185">Reference proteome</keyword>
<name>A0A9Q0NAA0_9DIPT</name>
<dbReference type="Proteomes" id="UP001151699">
    <property type="component" value="Chromosome A"/>
</dbReference>
<dbReference type="EMBL" id="WJQU01000001">
    <property type="protein sequence ID" value="KAJ6646635.1"/>
    <property type="molecule type" value="Genomic_DNA"/>
</dbReference>
<accession>A0A9Q0NAA0</accession>
<proteinExistence type="predicted"/>
<organism evidence="1 2">
    <name type="scientific">Pseudolycoriella hygida</name>
    <dbReference type="NCBI Taxonomy" id="35572"/>
    <lineage>
        <taxon>Eukaryota</taxon>
        <taxon>Metazoa</taxon>
        <taxon>Ecdysozoa</taxon>
        <taxon>Arthropoda</taxon>
        <taxon>Hexapoda</taxon>
        <taxon>Insecta</taxon>
        <taxon>Pterygota</taxon>
        <taxon>Neoptera</taxon>
        <taxon>Endopterygota</taxon>
        <taxon>Diptera</taxon>
        <taxon>Nematocera</taxon>
        <taxon>Sciaroidea</taxon>
        <taxon>Sciaridae</taxon>
        <taxon>Pseudolycoriella</taxon>
    </lineage>
</organism>
<dbReference type="AlphaFoldDB" id="A0A9Q0NAA0"/>